<accession>A0A6H1Z9G1</accession>
<organism evidence="1">
    <name type="scientific">viral metagenome</name>
    <dbReference type="NCBI Taxonomy" id="1070528"/>
    <lineage>
        <taxon>unclassified sequences</taxon>
        <taxon>metagenomes</taxon>
        <taxon>organismal metagenomes</taxon>
    </lineage>
</organism>
<evidence type="ECO:0000313" key="1">
    <source>
        <dbReference type="EMBL" id="QJA44533.1"/>
    </source>
</evidence>
<dbReference type="EMBL" id="MT144598">
    <property type="protein sequence ID" value="QJH94249.1"/>
    <property type="molecule type" value="Genomic_DNA"/>
</dbReference>
<proteinExistence type="predicted"/>
<evidence type="ECO:0000313" key="2">
    <source>
        <dbReference type="EMBL" id="QJH94249.1"/>
    </source>
</evidence>
<evidence type="ECO:0008006" key="3">
    <source>
        <dbReference type="Google" id="ProtNLM"/>
    </source>
</evidence>
<protein>
    <recommendedName>
        <fullName evidence="3">Cephalosporin hydroxylase</fullName>
    </recommendedName>
</protein>
<name>A0A6H1Z9G1_9ZZZZ</name>
<dbReference type="InterPro" id="IPR029063">
    <property type="entry name" value="SAM-dependent_MTases_sf"/>
</dbReference>
<gene>
    <name evidence="1" type="ORF">TM448A00111_0036</name>
    <name evidence="2" type="ORF">TM448B00196_0036</name>
</gene>
<dbReference type="EMBL" id="MT143977">
    <property type="protein sequence ID" value="QJA44533.1"/>
    <property type="molecule type" value="Genomic_DNA"/>
</dbReference>
<sequence length="171" mass="19548">MSEFFGIPVAQNDKQIGWIIQYIIKNDATLFVELGVYLGGLMNIMIFLKAALPDFDYLGIDYNKDQVDSSKRCKPEFVCLNVFTEEAVRLVSDKINSARGCAVVYCDDGDKPREVLTYAPILRPRDIIMAHDYPGEILGEFADQFNTSHPDFTELDANKRDIRGMLVWRKR</sequence>
<dbReference type="AlphaFoldDB" id="A0A6H1Z9G1"/>
<dbReference type="Gene3D" id="3.40.50.150">
    <property type="entry name" value="Vaccinia Virus protein VP39"/>
    <property type="match status" value="1"/>
</dbReference>
<reference evidence="1" key="1">
    <citation type="submission" date="2020-03" db="EMBL/GenBank/DDBJ databases">
        <title>The deep terrestrial virosphere.</title>
        <authorList>
            <person name="Holmfeldt K."/>
            <person name="Nilsson E."/>
            <person name="Simone D."/>
            <person name="Lopez-Fernandez M."/>
            <person name="Wu X."/>
            <person name="de Brujin I."/>
            <person name="Lundin D."/>
            <person name="Andersson A."/>
            <person name="Bertilsson S."/>
            <person name="Dopson M."/>
        </authorList>
    </citation>
    <scope>NUCLEOTIDE SEQUENCE</scope>
    <source>
        <strain evidence="1">TM448A00111</strain>
        <strain evidence="2">TM448B00196</strain>
    </source>
</reference>